<name>A0A318J4W4_9NEIS</name>
<feature type="compositionally biased region" description="Polar residues" evidence="1">
    <location>
        <begin position="376"/>
        <end position="391"/>
    </location>
</feature>
<evidence type="ECO:0000313" key="4">
    <source>
        <dbReference type="Proteomes" id="UP000248395"/>
    </source>
</evidence>
<protein>
    <submittedName>
        <fullName evidence="3">AMP-binding enzyme</fullName>
    </submittedName>
</protein>
<dbReference type="Pfam" id="PF00501">
    <property type="entry name" value="AMP-binding"/>
    <property type="match status" value="1"/>
</dbReference>
<keyword evidence="4" id="KW-1185">Reference proteome</keyword>
<evidence type="ECO:0000259" key="2">
    <source>
        <dbReference type="Pfam" id="PF00501"/>
    </source>
</evidence>
<dbReference type="Proteomes" id="UP000248395">
    <property type="component" value="Unassembled WGS sequence"/>
</dbReference>
<feature type="domain" description="AMP-dependent synthetase/ligase" evidence="2">
    <location>
        <begin position="20"/>
        <end position="135"/>
    </location>
</feature>
<accession>A0A318J4W4</accession>
<dbReference type="OrthoDB" id="9766486at2"/>
<gene>
    <name evidence="3" type="ORF">DFR38_1218</name>
</gene>
<evidence type="ECO:0000313" key="3">
    <source>
        <dbReference type="EMBL" id="PXX42155.1"/>
    </source>
</evidence>
<dbReference type="SUPFAM" id="SSF56801">
    <property type="entry name" value="Acetyl-CoA synthetase-like"/>
    <property type="match status" value="1"/>
</dbReference>
<evidence type="ECO:0000256" key="1">
    <source>
        <dbReference type="SAM" id="MobiDB-lite"/>
    </source>
</evidence>
<dbReference type="RefSeq" id="WP_059286525.1">
    <property type="nucleotide sequence ID" value="NZ_LNQU01000087.1"/>
</dbReference>
<dbReference type="InterPro" id="IPR042099">
    <property type="entry name" value="ANL_N_sf"/>
</dbReference>
<dbReference type="InterPro" id="IPR000873">
    <property type="entry name" value="AMP-dep_synth/lig_dom"/>
</dbReference>
<dbReference type="Gene3D" id="3.40.50.12780">
    <property type="entry name" value="N-terminal domain of ligase-like"/>
    <property type="match status" value="1"/>
</dbReference>
<comment type="caution">
    <text evidence="3">The sequence shown here is derived from an EMBL/GenBank/DDBJ whole genome shotgun (WGS) entry which is preliminary data.</text>
</comment>
<feature type="region of interest" description="Disordered" evidence="1">
    <location>
        <begin position="364"/>
        <end position="391"/>
    </location>
</feature>
<dbReference type="EMBL" id="QJKC01000021">
    <property type="protein sequence ID" value="PXX42155.1"/>
    <property type="molecule type" value="Genomic_DNA"/>
</dbReference>
<organism evidence="3 4">
    <name type="scientific">Aquitalea magnusonii</name>
    <dbReference type="NCBI Taxonomy" id="332411"/>
    <lineage>
        <taxon>Bacteria</taxon>
        <taxon>Pseudomonadati</taxon>
        <taxon>Pseudomonadota</taxon>
        <taxon>Betaproteobacteria</taxon>
        <taxon>Neisseriales</taxon>
        <taxon>Chromobacteriaceae</taxon>
        <taxon>Aquitalea</taxon>
    </lineage>
</organism>
<sequence length="391" mass="43100">MKRHQEAPLPGSASLPAGLAWQADQQPQAIALRHKRLGIWQQWRWAELQQQVAALAAGLAAQGFAAGHSLVLLSHPRPEVLLLSLAAQWLGGEAVALDPQQPVRDLQAILLHLQPRCLLVEDAEALHSLPRDLPSPALLLYAEGRGLQQRVGPGWLSVAQLQQAGAALPAPALLASNKAVAFRFWRVDGRGELQQQALQHGHLLQAGSQLLQAEGLTANEDALASRAFASSAQVRYLLAPWLQAGFRLNFPENLATRDNDRRELGPTLVAGTRETYSRLEQLARSRLPPTGSWQRALVDRVLQPDAGRFWRWAGYYSVIRPLRDVLGFSRTRVPLLLGAPLAENTRHFFAVLGVEVRNWPDSGEWQQRAVQPEPEGSTQQWRPSATPPLQA</sequence>
<dbReference type="AlphaFoldDB" id="A0A318J4W4"/>
<reference evidence="3 4" key="1">
    <citation type="submission" date="2018-05" db="EMBL/GenBank/DDBJ databases">
        <title>Genomic Encyclopedia of Type Strains, Phase IV (KMG-IV): sequencing the most valuable type-strain genomes for metagenomic binning, comparative biology and taxonomic classification.</title>
        <authorList>
            <person name="Goeker M."/>
        </authorList>
    </citation>
    <scope>NUCLEOTIDE SEQUENCE [LARGE SCALE GENOMIC DNA]</scope>
    <source>
        <strain evidence="3 4">DSM 25134</strain>
    </source>
</reference>
<proteinExistence type="predicted"/>